<sequence length="105" mass="11719">MCYSNSCALDIRISIRKGYTNMHTNLRAWVGQGRGDSNSRAIDHEEVVKGDRVSDSCSVDKSPPSGLETKRQEREKRASLRESRQLYREQVVGHENAGAAVRNAA</sequence>
<reference evidence="2 3" key="1">
    <citation type="submission" date="2021-06" db="EMBL/GenBank/DDBJ databases">
        <title>Caerostris darwini draft genome.</title>
        <authorList>
            <person name="Kono N."/>
            <person name="Arakawa K."/>
        </authorList>
    </citation>
    <scope>NUCLEOTIDE SEQUENCE [LARGE SCALE GENOMIC DNA]</scope>
</reference>
<evidence type="ECO:0000313" key="3">
    <source>
        <dbReference type="Proteomes" id="UP001054837"/>
    </source>
</evidence>
<name>A0AAV4QE96_9ARAC</name>
<feature type="compositionally biased region" description="Basic and acidic residues" evidence="1">
    <location>
        <begin position="68"/>
        <end position="87"/>
    </location>
</feature>
<feature type="compositionally biased region" description="Basic and acidic residues" evidence="1">
    <location>
        <begin position="41"/>
        <end position="54"/>
    </location>
</feature>
<evidence type="ECO:0000313" key="2">
    <source>
        <dbReference type="EMBL" id="GIY05673.1"/>
    </source>
</evidence>
<accession>A0AAV4QE96</accession>
<gene>
    <name evidence="2" type="ORF">CDAR_534381</name>
</gene>
<protein>
    <submittedName>
        <fullName evidence="2">Uncharacterized protein</fullName>
    </submittedName>
</protein>
<dbReference type="Proteomes" id="UP001054837">
    <property type="component" value="Unassembled WGS sequence"/>
</dbReference>
<dbReference type="EMBL" id="BPLQ01004113">
    <property type="protein sequence ID" value="GIY05673.1"/>
    <property type="molecule type" value="Genomic_DNA"/>
</dbReference>
<feature type="region of interest" description="Disordered" evidence="1">
    <location>
        <begin position="32"/>
        <end position="105"/>
    </location>
</feature>
<proteinExistence type="predicted"/>
<keyword evidence="3" id="KW-1185">Reference proteome</keyword>
<comment type="caution">
    <text evidence="2">The sequence shown here is derived from an EMBL/GenBank/DDBJ whole genome shotgun (WGS) entry which is preliminary data.</text>
</comment>
<dbReference type="AlphaFoldDB" id="A0AAV4QE96"/>
<organism evidence="2 3">
    <name type="scientific">Caerostris darwini</name>
    <dbReference type="NCBI Taxonomy" id="1538125"/>
    <lineage>
        <taxon>Eukaryota</taxon>
        <taxon>Metazoa</taxon>
        <taxon>Ecdysozoa</taxon>
        <taxon>Arthropoda</taxon>
        <taxon>Chelicerata</taxon>
        <taxon>Arachnida</taxon>
        <taxon>Araneae</taxon>
        <taxon>Araneomorphae</taxon>
        <taxon>Entelegynae</taxon>
        <taxon>Araneoidea</taxon>
        <taxon>Araneidae</taxon>
        <taxon>Caerostris</taxon>
    </lineage>
</organism>
<evidence type="ECO:0000256" key="1">
    <source>
        <dbReference type="SAM" id="MobiDB-lite"/>
    </source>
</evidence>